<dbReference type="AlphaFoldDB" id="A0A9K3D6H9"/>
<feature type="compositionally biased region" description="Low complexity" evidence="2">
    <location>
        <begin position="84"/>
        <end position="111"/>
    </location>
</feature>
<dbReference type="InterPro" id="IPR054429">
    <property type="entry name" value="Znf-CCCH_Muscleblind-like"/>
</dbReference>
<name>A0A9K3D6H9_9EUKA</name>
<accession>A0A9K3D6H9</accession>
<dbReference type="PROSITE" id="PS50103">
    <property type="entry name" value="ZF_C3H1"/>
    <property type="match status" value="1"/>
</dbReference>
<feature type="region of interest" description="Disordered" evidence="2">
    <location>
        <begin position="1"/>
        <end position="176"/>
    </location>
</feature>
<evidence type="ECO:0000259" key="3">
    <source>
        <dbReference type="PROSITE" id="PS50103"/>
    </source>
</evidence>
<feature type="compositionally biased region" description="Low complexity" evidence="2">
    <location>
        <begin position="162"/>
        <end position="173"/>
    </location>
</feature>
<evidence type="ECO:0000313" key="5">
    <source>
        <dbReference type="Proteomes" id="UP000265618"/>
    </source>
</evidence>
<keyword evidence="5" id="KW-1185">Reference proteome</keyword>
<dbReference type="Gene3D" id="3.30.1370.210">
    <property type="match status" value="1"/>
</dbReference>
<dbReference type="InterPro" id="IPR000571">
    <property type="entry name" value="Znf_CCCH"/>
</dbReference>
<reference evidence="4 5" key="1">
    <citation type="journal article" date="2018" name="PLoS ONE">
        <title>The draft genome of Kipferlia bialata reveals reductive genome evolution in fornicate parasites.</title>
        <authorList>
            <person name="Tanifuji G."/>
            <person name="Takabayashi S."/>
            <person name="Kume K."/>
            <person name="Takagi M."/>
            <person name="Nakayama T."/>
            <person name="Kamikawa R."/>
            <person name="Inagaki Y."/>
            <person name="Hashimoto T."/>
        </authorList>
    </citation>
    <scope>NUCLEOTIDE SEQUENCE [LARGE SCALE GENOMIC DNA]</scope>
    <source>
        <strain evidence="4">NY0173</strain>
    </source>
</reference>
<gene>
    <name evidence="4" type="ORF">KIPB_010870</name>
</gene>
<evidence type="ECO:0000256" key="2">
    <source>
        <dbReference type="SAM" id="MobiDB-lite"/>
    </source>
</evidence>
<feature type="compositionally biased region" description="Low complexity" evidence="2">
    <location>
        <begin position="21"/>
        <end position="34"/>
    </location>
</feature>
<feature type="compositionally biased region" description="Polar residues" evidence="2">
    <location>
        <begin position="42"/>
        <end position="65"/>
    </location>
</feature>
<dbReference type="GO" id="GO:0008270">
    <property type="term" value="F:zinc ion binding"/>
    <property type="evidence" value="ECO:0007669"/>
    <property type="project" value="UniProtKB-KW"/>
</dbReference>
<feature type="domain" description="C3H1-type" evidence="3">
    <location>
        <begin position="190"/>
        <end position="211"/>
    </location>
</feature>
<feature type="zinc finger region" description="C3H1-type" evidence="1">
    <location>
        <begin position="190"/>
        <end position="211"/>
    </location>
</feature>
<keyword evidence="1" id="KW-0862">Zinc</keyword>
<protein>
    <recommendedName>
        <fullName evidence="3">C3H1-type domain-containing protein</fullName>
    </recommendedName>
</protein>
<comment type="caution">
    <text evidence="4">The sequence shown here is derived from an EMBL/GenBank/DDBJ whole genome shotgun (WGS) entry which is preliminary data.</text>
</comment>
<dbReference type="OrthoDB" id="250836at2759"/>
<dbReference type="Proteomes" id="UP000265618">
    <property type="component" value="Unassembled WGS sequence"/>
</dbReference>
<organism evidence="4 5">
    <name type="scientific">Kipferlia bialata</name>
    <dbReference type="NCBI Taxonomy" id="797122"/>
    <lineage>
        <taxon>Eukaryota</taxon>
        <taxon>Metamonada</taxon>
        <taxon>Carpediemonas-like organisms</taxon>
        <taxon>Kipferlia</taxon>
    </lineage>
</organism>
<sequence length="271" mass="28515">MDAGGKPIVSTAQHSRRRRGSSSTPSGSSSTSPTDSAKRQPSFDSYSSSAEPVQGSEPLSSQRIPSQKAALSEGASVSNSPFLAGGFSVSSSAARSLSPSTSGSCSPVGSGRSSPTPSGLPGSANPRLHTSSSAPLAGNGVPPLHAITHTESGLSNVECAEPTSPTTSGSSDSANTGDHSAAVLAVTGSICRDFLRGSCNRRQCRYFHPTQCRYFHPTTHELLVYSDFFRDTHELLVYSDFFRELLANQNRLGVCRDFLNGQCDRMNCRYG</sequence>
<keyword evidence="1" id="KW-0863">Zinc-finger</keyword>
<proteinExistence type="predicted"/>
<feature type="non-terminal residue" evidence="4">
    <location>
        <position position="1"/>
    </location>
</feature>
<evidence type="ECO:0000313" key="4">
    <source>
        <dbReference type="EMBL" id="GIQ88585.1"/>
    </source>
</evidence>
<keyword evidence="1" id="KW-0479">Metal-binding</keyword>
<dbReference type="EMBL" id="BDIP01004204">
    <property type="protein sequence ID" value="GIQ88585.1"/>
    <property type="molecule type" value="Genomic_DNA"/>
</dbReference>
<evidence type="ECO:0000256" key="1">
    <source>
        <dbReference type="PROSITE-ProRule" id="PRU00723"/>
    </source>
</evidence>
<dbReference type="Pfam" id="PF22628">
    <property type="entry name" value="zf-CCCH_10"/>
    <property type="match status" value="1"/>
</dbReference>